<keyword evidence="8 12" id="KW-0798">TonB box</keyword>
<evidence type="ECO:0000256" key="4">
    <source>
        <dbReference type="ARBA" id="ARBA00022496"/>
    </source>
</evidence>
<keyword evidence="3 11" id="KW-1134">Transmembrane beta strand</keyword>
<dbReference type="Proteomes" id="UP001597216">
    <property type="component" value="Unassembled WGS sequence"/>
</dbReference>
<evidence type="ECO:0000256" key="5">
    <source>
        <dbReference type="ARBA" id="ARBA00022692"/>
    </source>
</evidence>
<dbReference type="PANTHER" id="PTHR32552">
    <property type="entry name" value="FERRICHROME IRON RECEPTOR-RELATED"/>
    <property type="match status" value="1"/>
</dbReference>
<keyword evidence="16" id="KW-0675">Receptor</keyword>
<proteinExistence type="inferred from homology"/>
<evidence type="ECO:0000256" key="6">
    <source>
        <dbReference type="ARBA" id="ARBA00023004"/>
    </source>
</evidence>
<keyword evidence="5 11" id="KW-0812">Transmembrane</keyword>
<evidence type="ECO:0000256" key="12">
    <source>
        <dbReference type="RuleBase" id="RU003357"/>
    </source>
</evidence>
<evidence type="ECO:0000256" key="1">
    <source>
        <dbReference type="ARBA" id="ARBA00004571"/>
    </source>
</evidence>
<evidence type="ECO:0000313" key="16">
    <source>
        <dbReference type="EMBL" id="MFD1191393.1"/>
    </source>
</evidence>
<dbReference type="Gene3D" id="2.40.170.20">
    <property type="entry name" value="TonB-dependent receptor, beta-barrel domain"/>
    <property type="match status" value="2"/>
</dbReference>
<feature type="chain" id="PRO_5045143343" evidence="13">
    <location>
        <begin position="26"/>
        <end position="913"/>
    </location>
</feature>
<evidence type="ECO:0000256" key="8">
    <source>
        <dbReference type="ARBA" id="ARBA00023077"/>
    </source>
</evidence>
<keyword evidence="13" id="KW-0732">Signal</keyword>
<keyword evidence="7" id="KW-0406">Ion transport</keyword>
<keyword evidence="4" id="KW-0410">Iron transport</keyword>
<protein>
    <submittedName>
        <fullName evidence="16">TonB-dependent receptor</fullName>
    </submittedName>
</protein>
<comment type="caution">
    <text evidence="16">The sequence shown here is derived from an EMBL/GenBank/DDBJ whole genome shotgun (WGS) entry which is preliminary data.</text>
</comment>
<gene>
    <name evidence="16" type="ORF">ACFQ27_12460</name>
</gene>
<keyword evidence="17" id="KW-1185">Reference proteome</keyword>
<reference evidence="17" key="1">
    <citation type="journal article" date="2019" name="Int. J. Syst. Evol. Microbiol.">
        <title>The Global Catalogue of Microorganisms (GCM) 10K type strain sequencing project: providing services to taxonomists for standard genome sequencing and annotation.</title>
        <authorList>
            <consortium name="The Broad Institute Genomics Platform"/>
            <consortium name="The Broad Institute Genome Sequencing Center for Infectious Disease"/>
            <person name="Wu L."/>
            <person name="Ma J."/>
        </authorList>
    </citation>
    <scope>NUCLEOTIDE SEQUENCE [LARGE SCALE GENOMIC DNA]</scope>
    <source>
        <strain evidence="17">CCUG 55074</strain>
    </source>
</reference>
<evidence type="ECO:0000256" key="10">
    <source>
        <dbReference type="ARBA" id="ARBA00023237"/>
    </source>
</evidence>
<dbReference type="InterPro" id="IPR000531">
    <property type="entry name" value="Beta-barrel_TonB"/>
</dbReference>
<comment type="subcellular location">
    <subcellularLocation>
        <location evidence="1 11">Cell outer membrane</location>
        <topology evidence="1 11">Multi-pass membrane protein</topology>
    </subcellularLocation>
</comment>
<evidence type="ECO:0000259" key="14">
    <source>
        <dbReference type="Pfam" id="PF00593"/>
    </source>
</evidence>
<dbReference type="EMBL" id="JBHTLQ010000026">
    <property type="protein sequence ID" value="MFD1191393.1"/>
    <property type="molecule type" value="Genomic_DNA"/>
</dbReference>
<sequence length="913" mass="98662">MIRHRIRLLASASLAGALIAGAAHAQTNNVIEELVVTAEKREQSLQDVPVAISAFTSKSRDLVGINTIQDLTNFTPGFVYQSANDRASMRGIGRLTNVHSVDGAVSIYVDGLFTTSTVLAGGPPIETDRVEILRGPQGTLYGRNAIGGTVNVITARPTETPYAEVRAIAENYGVTNFQFAASGPLAEGLQVRVSGYKADQSKGYYTNIAKGMPSEGNVRDEYEIQFQAKAQLGENAEFWMKYMTLQWDNRGGPGARAGFLNGPYETGLTDPNYSIVYASAHGYSPETGLAGIVPGSLQQFNGVTATTNPALSDPRKFNTNYPQHVTLTDVHSFTANFTYHMPTFDIKYVGGLQNYRYDLRGDTDATSVKSYQIPLAPGSICGTIATLFTIGRSAVNCAPQTVNADNIYHYFEYPEWYSHEINLASTTDGPLQWIAGLYYYNEKYTGTGSTADFFLNGSSSLQTPILGAAANPEGIWSSGHYALTTESKAAFGQIDWQATEQLKFTLGLRYTKDRKFGTEFRRIVCNSDVCYTGLYPALGLSGFGPGTAANWGSLLGNLAALPAVGQALGLGNALAPLGGLGNGGMDLTATLAPTTTAAGAKGVTSPVVCTGAVCKQYTIDPATGVAARNLGDTSDALTGTFGVQWDPNEDTMVYGRYSRGYKAFGLSAGSFLVAPEAAPEFVNSYEIGFKTNFGRTLQLNAALYYLDYRDLQAPVTVRVGPTNVNQFVNIAKSRSSGLELDATWQPIQPLRLNVSYSYNDTSIREADKFVDVNDNVNTGAVSIVGNRLPQAPKNKVAVNGSYSFFMEPGTLTLSASYIYRDEAYANIFTKPWNEAPSWDQVDLRAHWAPKDNKYTIIAYVKNVGDTLGYDAAVVASNRNRSATVASDQFLNGGQNLELTPPRTYGIEFQYRFF</sequence>
<dbReference type="InterPro" id="IPR036942">
    <property type="entry name" value="Beta-barrel_TonB_sf"/>
</dbReference>
<dbReference type="InterPro" id="IPR039426">
    <property type="entry name" value="TonB-dep_rcpt-like"/>
</dbReference>
<accession>A0ABW3T325</accession>
<name>A0ABW3T325_9CAUL</name>
<evidence type="ECO:0000256" key="2">
    <source>
        <dbReference type="ARBA" id="ARBA00022448"/>
    </source>
</evidence>
<dbReference type="Pfam" id="PF07715">
    <property type="entry name" value="Plug"/>
    <property type="match status" value="1"/>
</dbReference>
<evidence type="ECO:0000256" key="9">
    <source>
        <dbReference type="ARBA" id="ARBA00023136"/>
    </source>
</evidence>
<keyword evidence="9 11" id="KW-0472">Membrane</keyword>
<evidence type="ECO:0000256" key="3">
    <source>
        <dbReference type="ARBA" id="ARBA00022452"/>
    </source>
</evidence>
<dbReference type="InterPro" id="IPR012910">
    <property type="entry name" value="Plug_dom"/>
</dbReference>
<evidence type="ECO:0000313" key="17">
    <source>
        <dbReference type="Proteomes" id="UP001597216"/>
    </source>
</evidence>
<feature type="signal peptide" evidence="13">
    <location>
        <begin position="1"/>
        <end position="25"/>
    </location>
</feature>
<dbReference type="RefSeq" id="WP_374343428.1">
    <property type="nucleotide sequence ID" value="NZ_JBHTLQ010000026.1"/>
</dbReference>
<comment type="similarity">
    <text evidence="11 12">Belongs to the TonB-dependent receptor family.</text>
</comment>
<evidence type="ECO:0000259" key="15">
    <source>
        <dbReference type="Pfam" id="PF07715"/>
    </source>
</evidence>
<dbReference type="Pfam" id="PF00593">
    <property type="entry name" value="TonB_dep_Rec_b-barrel"/>
    <property type="match status" value="1"/>
</dbReference>
<dbReference type="PANTHER" id="PTHR32552:SF81">
    <property type="entry name" value="TONB-DEPENDENT OUTER MEMBRANE RECEPTOR"/>
    <property type="match status" value="1"/>
</dbReference>
<evidence type="ECO:0000256" key="7">
    <source>
        <dbReference type="ARBA" id="ARBA00023065"/>
    </source>
</evidence>
<keyword evidence="2 11" id="KW-0813">Transport</keyword>
<feature type="domain" description="TonB-dependent receptor plug" evidence="15">
    <location>
        <begin position="45"/>
        <end position="149"/>
    </location>
</feature>
<evidence type="ECO:0000256" key="11">
    <source>
        <dbReference type="PROSITE-ProRule" id="PRU01360"/>
    </source>
</evidence>
<feature type="domain" description="TonB-dependent receptor-like beta-barrel" evidence="14">
    <location>
        <begin position="620"/>
        <end position="863"/>
    </location>
</feature>
<organism evidence="16 17">
    <name type="scientific">Phenylobacterium conjunctum</name>
    <dbReference type="NCBI Taxonomy" id="1298959"/>
    <lineage>
        <taxon>Bacteria</taxon>
        <taxon>Pseudomonadati</taxon>
        <taxon>Pseudomonadota</taxon>
        <taxon>Alphaproteobacteria</taxon>
        <taxon>Caulobacterales</taxon>
        <taxon>Caulobacteraceae</taxon>
        <taxon>Phenylobacterium</taxon>
    </lineage>
</organism>
<dbReference type="PROSITE" id="PS52016">
    <property type="entry name" value="TONB_DEPENDENT_REC_3"/>
    <property type="match status" value="1"/>
</dbReference>
<evidence type="ECO:0000256" key="13">
    <source>
        <dbReference type="SAM" id="SignalP"/>
    </source>
</evidence>
<keyword evidence="10 11" id="KW-0998">Cell outer membrane</keyword>
<keyword evidence="6" id="KW-0408">Iron</keyword>
<dbReference type="SUPFAM" id="SSF56935">
    <property type="entry name" value="Porins"/>
    <property type="match status" value="1"/>
</dbReference>